<evidence type="ECO:0000313" key="8">
    <source>
        <dbReference type="Proteomes" id="UP001379533"/>
    </source>
</evidence>
<dbReference type="InterPro" id="IPR043129">
    <property type="entry name" value="ATPase_NBD"/>
</dbReference>
<dbReference type="Gene3D" id="3.30.420.40">
    <property type="match status" value="2"/>
</dbReference>
<dbReference type="InterPro" id="IPR018483">
    <property type="entry name" value="Carb_kinase_FGGY_CS"/>
</dbReference>
<feature type="domain" description="Carbohydrate kinase FGGY C-terminal" evidence="6">
    <location>
        <begin position="312"/>
        <end position="434"/>
    </location>
</feature>
<dbReference type="InterPro" id="IPR050406">
    <property type="entry name" value="FGGY_Carb_Kinase"/>
</dbReference>
<accession>A0ABZ2JXM7</accession>
<keyword evidence="3 4" id="KW-0418">Kinase</keyword>
<keyword evidence="8" id="KW-1185">Reference proteome</keyword>
<proteinExistence type="inferred from homology"/>
<sequence length="483" mass="51414">MTILGIDIGTTVIKAVVFDDDGTERATSREPSAVLRPVPGHSEQNMAALWEAIAVAVRKACAGIADSIDAITLTGQGDGVWLVDAQGTPVGNAILWNDARAASIVERWTGEGRIAEGFALNGSRTFAGAPNAILAWLAAHEPERLERAHAALSCTGFAFLRMTGRLGMDRSDASLPFLDIRTGAVAENMFALFGIESAHRLRPPILADSDRAGTLRDEAAEHLALRPGLPVVLAPYDIACMALGTGAVAHGQASAILGTTVCSQIMLDRPDVARQGIGINIDVFGKTLRAFPSLVGCEVMDWMSGIMGIPSAAELDILALEAPPGANGLVFLPYMSPAGERAPFFDPRARGSLFGLSFRHDRRDLARATLEALAFVVRDCFEAAPAMPNEIRVCGGGARSDAWCQIVADVTGVDVLRAEAREIGARGALVAANVVLHGRSLREEAARLGTIEMRFSPDTRNTTFYTDVLRHFRELRRAAGIEA</sequence>
<evidence type="ECO:0000256" key="2">
    <source>
        <dbReference type="ARBA" id="ARBA00022679"/>
    </source>
</evidence>
<evidence type="ECO:0000313" key="7">
    <source>
        <dbReference type="EMBL" id="WXA91247.1"/>
    </source>
</evidence>
<evidence type="ECO:0000259" key="5">
    <source>
        <dbReference type="Pfam" id="PF00370"/>
    </source>
</evidence>
<dbReference type="Pfam" id="PF02782">
    <property type="entry name" value="FGGY_C"/>
    <property type="match status" value="1"/>
</dbReference>
<evidence type="ECO:0000256" key="1">
    <source>
        <dbReference type="ARBA" id="ARBA00009156"/>
    </source>
</evidence>
<organism evidence="7 8">
    <name type="scientific">Pendulispora brunnea</name>
    <dbReference type="NCBI Taxonomy" id="2905690"/>
    <lineage>
        <taxon>Bacteria</taxon>
        <taxon>Pseudomonadati</taxon>
        <taxon>Myxococcota</taxon>
        <taxon>Myxococcia</taxon>
        <taxon>Myxococcales</taxon>
        <taxon>Sorangiineae</taxon>
        <taxon>Pendulisporaceae</taxon>
        <taxon>Pendulispora</taxon>
    </lineage>
</organism>
<dbReference type="SUPFAM" id="SSF53067">
    <property type="entry name" value="Actin-like ATPase domain"/>
    <property type="match status" value="2"/>
</dbReference>
<evidence type="ECO:0000259" key="6">
    <source>
        <dbReference type="Pfam" id="PF02782"/>
    </source>
</evidence>
<comment type="similarity">
    <text evidence="1 4">Belongs to the FGGY kinase family.</text>
</comment>
<dbReference type="EMBL" id="CP089982">
    <property type="protein sequence ID" value="WXA91247.1"/>
    <property type="molecule type" value="Genomic_DNA"/>
</dbReference>
<evidence type="ECO:0000256" key="4">
    <source>
        <dbReference type="RuleBase" id="RU003733"/>
    </source>
</evidence>
<name>A0ABZ2JXM7_9BACT</name>
<protein>
    <submittedName>
        <fullName evidence="7">Carbohydrate kinase</fullName>
    </submittedName>
</protein>
<dbReference type="Pfam" id="PF00370">
    <property type="entry name" value="FGGY_N"/>
    <property type="match status" value="1"/>
</dbReference>
<feature type="domain" description="Carbohydrate kinase FGGY N-terminal" evidence="5">
    <location>
        <begin position="3"/>
        <end position="244"/>
    </location>
</feature>
<dbReference type="InterPro" id="IPR018485">
    <property type="entry name" value="FGGY_C"/>
</dbReference>
<dbReference type="RefSeq" id="WP_394841866.1">
    <property type="nucleotide sequence ID" value="NZ_CP089982.1"/>
</dbReference>
<gene>
    <name evidence="7" type="ORF">LZC95_32925</name>
</gene>
<dbReference type="PANTHER" id="PTHR43095:SF3">
    <property type="entry name" value="L-XYLULOSE_3-KETO-L-GULONATE KINASE"/>
    <property type="match status" value="1"/>
</dbReference>
<dbReference type="InterPro" id="IPR000577">
    <property type="entry name" value="Carb_kinase_FGGY"/>
</dbReference>
<dbReference type="GO" id="GO:0016301">
    <property type="term" value="F:kinase activity"/>
    <property type="evidence" value="ECO:0007669"/>
    <property type="project" value="UniProtKB-KW"/>
</dbReference>
<evidence type="ECO:0000256" key="3">
    <source>
        <dbReference type="ARBA" id="ARBA00022777"/>
    </source>
</evidence>
<keyword evidence="2 4" id="KW-0808">Transferase</keyword>
<dbReference type="PIRSF" id="PIRSF000538">
    <property type="entry name" value="GlpK"/>
    <property type="match status" value="1"/>
</dbReference>
<dbReference type="PROSITE" id="PS00445">
    <property type="entry name" value="FGGY_KINASES_2"/>
    <property type="match status" value="1"/>
</dbReference>
<dbReference type="PANTHER" id="PTHR43095">
    <property type="entry name" value="SUGAR KINASE"/>
    <property type="match status" value="1"/>
</dbReference>
<dbReference type="InterPro" id="IPR018484">
    <property type="entry name" value="FGGY_N"/>
</dbReference>
<dbReference type="Proteomes" id="UP001379533">
    <property type="component" value="Chromosome"/>
</dbReference>
<reference evidence="7 8" key="1">
    <citation type="submission" date="2021-12" db="EMBL/GenBank/DDBJ databases">
        <title>Discovery of the Pendulisporaceae a myxobacterial family with distinct sporulation behavior and unique specialized metabolism.</title>
        <authorList>
            <person name="Garcia R."/>
            <person name="Popoff A."/>
            <person name="Bader C.D."/>
            <person name="Loehr J."/>
            <person name="Walesch S."/>
            <person name="Walt C."/>
            <person name="Boldt J."/>
            <person name="Bunk B."/>
            <person name="Haeckl F.J.F.P.J."/>
            <person name="Gunesch A.P."/>
            <person name="Birkelbach J."/>
            <person name="Nuebel U."/>
            <person name="Pietschmann T."/>
            <person name="Bach T."/>
            <person name="Mueller R."/>
        </authorList>
    </citation>
    <scope>NUCLEOTIDE SEQUENCE [LARGE SCALE GENOMIC DNA]</scope>
    <source>
        <strain evidence="7 8">MSr12523</strain>
    </source>
</reference>